<evidence type="ECO:0000313" key="3">
    <source>
        <dbReference type="Proteomes" id="UP000578697"/>
    </source>
</evidence>
<gene>
    <name evidence="2" type="ORF">DYE49_08435</name>
    <name evidence="1" type="ORF">HNP77_000134</name>
</gene>
<evidence type="ECO:0000313" key="4">
    <source>
        <dbReference type="Proteomes" id="UP000593591"/>
    </source>
</evidence>
<evidence type="ECO:0000313" key="1">
    <source>
        <dbReference type="EMBL" id="MBB5217790.1"/>
    </source>
</evidence>
<dbReference type="Proteomes" id="UP000578697">
    <property type="component" value="Unassembled WGS sequence"/>
</dbReference>
<dbReference type="Proteomes" id="UP000593591">
    <property type="component" value="Chromosome"/>
</dbReference>
<proteinExistence type="predicted"/>
<protein>
    <recommendedName>
        <fullName evidence="5">Lipoprotein</fullName>
    </recommendedName>
</protein>
<evidence type="ECO:0000313" key="2">
    <source>
        <dbReference type="EMBL" id="QOS40483.1"/>
    </source>
</evidence>
<dbReference type="EMBL" id="CP031517">
    <property type="protein sequence ID" value="QOS40483.1"/>
    <property type="molecule type" value="Genomic_DNA"/>
</dbReference>
<dbReference type="AlphaFoldDB" id="A0A840SAR1"/>
<keyword evidence="3" id="KW-1185">Reference proteome</keyword>
<organism evidence="1 3">
    <name type="scientific">Treponema rectale</name>
    <dbReference type="NCBI Taxonomy" id="744512"/>
    <lineage>
        <taxon>Bacteria</taxon>
        <taxon>Pseudomonadati</taxon>
        <taxon>Spirochaetota</taxon>
        <taxon>Spirochaetia</taxon>
        <taxon>Spirochaetales</taxon>
        <taxon>Treponemataceae</taxon>
        <taxon>Treponema</taxon>
    </lineage>
</organism>
<dbReference type="PROSITE" id="PS51257">
    <property type="entry name" value="PROKAR_LIPOPROTEIN"/>
    <property type="match status" value="1"/>
</dbReference>
<dbReference type="EMBL" id="JACHFR010000001">
    <property type="protein sequence ID" value="MBB5217790.1"/>
    <property type="molecule type" value="Genomic_DNA"/>
</dbReference>
<evidence type="ECO:0008006" key="5">
    <source>
        <dbReference type="Google" id="ProtNLM"/>
    </source>
</evidence>
<dbReference type="KEGG" id="trc:DYE49_08435"/>
<accession>A0A840SAR1</accession>
<sequence length="241" mass="26323">MRKIIFILLTGILFFSCSDSVENYDVSSIYGEYDLSDGLLVLNSSRSYFLTTETSADGESEEEVELDVTVNFSQTTGTADVVINNSIVEVSEPSFTCTYGTIASTEINGSGTLTPSEGSQTARHIIITSGSSTVKDIYKTTYTGISFTTGSKTYQVYIRDPNASDTSDEKDESEPIVLKGNTVMLYFKKPVTSSDGSSSNSQSFYIKHPSGTNYGCSDSENDRCIWPENTPVYAFKSETEN</sequence>
<reference evidence="1 3" key="2">
    <citation type="submission" date="2020-08" db="EMBL/GenBank/DDBJ databases">
        <title>Genomic Encyclopedia of Type Strains, Phase IV (KMG-IV): sequencing the most valuable type-strain genomes for metagenomic binning, comparative biology and taxonomic classification.</title>
        <authorList>
            <person name="Goeker M."/>
        </authorList>
    </citation>
    <scope>NUCLEOTIDE SEQUENCE [LARGE SCALE GENOMIC DNA]</scope>
    <source>
        <strain evidence="1 3">DSM 103679</strain>
    </source>
</reference>
<name>A0A840SAR1_9SPIR</name>
<dbReference type="RefSeq" id="WP_184651237.1">
    <property type="nucleotide sequence ID" value="NZ_JACHFR010000001.1"/>
</dbReference>
<reference evidence="2 4" key="1">
    <citation type="submission" date="2018-08" db="EMBL/GenBank/DDBJ databases">
        <title>The first complete genome of Treponema rectale (CHPAT), a commensal spirochete of the bovine rectum.</title>
        <authorList>
            <person name="Staton G.J."/>
            <person name="Clegg S.R."/>
            <person name="Carter S.D."/>
            <person name="Radford A.D."/>
            <person name="Darby A."/>
            <person name="Hall N."/>
            <person name="Birtles R.J."/>
            <person name="Evans N.J."/>
        </authorList>
    </citation>
    <scope>NUCLEOTIDE SEQUENCE [LARGE SCALE GENOMIC DNA]</scope>
    <source>
        <strain evidence="2 4">CHPA</strain>
    </source>
</reference>